<organism evidence="7">
    <name type="scientific">Pseudogymnoascus destructans</name>
    <dbReference type="NCBI Taxonomy" id="655981"/>
    <lineage>
        <taxon>Eukaryota</taxon>
        <taxon>Fungi</taxon>
        <taxon>Dikarya</taxon>
        <taxon>Ascomycota</taxon>
        <taxon>Pezizomycotina</taxon>
        <taxon>Leotiomycetes</taxon>
        <taxon>Thelebolales</taxon>
        <taxon>Thelebolaceae</taxon>
        <taxon>Pseudogymnoascus</taxon>
    </lineage>
</organism>
<keyword evidence="3 5" id="KW-1133">Transmembrane helix</keyword>
<dbReference type="AlphaFoldDB" id="A0A177AA03"/>
<feature type="transmembrane region" description="Helical" evidence="5">
    <location>
        <begin position="94"/>
        <end position="113"/>
    </location>
</feature>
<evidence type="ECO:0000256" key="4">
    <source>
        <dbReference type="ARBA" id="ARBA00023136"/>
    </source>
</evidence>
<dbReference type="Proteomes" id="UP000077154">
    <property type="component" value="Unassembled WGS sequence"/>
</dbReference>
<dbReference type="PANTHER" id="PTHR23241">
    <property type="entry name" value="LATE EMBRYOGENESIS ABUNDANT PLANTS LEA-RELATED"/>
    <property type="match status" value="1"/>
</dbReference>
<dbReference type="InterPro" id="IPR025423">
    <property type="entry name" value="TMEM205-like"/>
</dbReference>
<reference evidence="7" key="1">
    <citation type="submission" date="2016-03" db="EMBL/GenBank/DDBJ databases">
        <title>Updated assembly of Pseudogymnoascus destructans, the fungus causing white-nose syndrome of bats.</title>
        <authorList>
            <person name="Palmer J.M."/>
            <person name="Drees K.P."/>
            <person name="Foster J.T."/>
            <person name="Lindner D.L."/>
        </authorList>
    </citation>
    <scope>NUCLEOTIDE SEQUENCE [LARGE SCALE GENOMIC DNA]</scope>
    <source>
        <strain evidence="7">20631-21</strain>
    </source>
</reference>
<dbReference type="RefSeq" id="XP_024323210.1">
    <property type="nucleotide sequence ID" value="XM_024468887.1"/>
</dbReference>
<dbReference type="PANTHER" id="PTHR23241:SF106">
    <property type="entry name" value="DUF4149 DOMAIN-CONTAINING PROTEIN"/>
    <property type="match status" value="1"/>
</dbReference>
<name>A0A177AA03_9PEZI</name>
<feature type="transmembrane region" description="Helical" evidence="5">
    <location>
        <begin position="158"/>
        <end position="177"/>
    </location>
</feature>
<sequence length="179" mass="19652">MADVSIFNTLAPYHIIAYGTHLGAQVWQTFVSGITAYQTLERSQFSALQQRVFPRYFTLQTALPLLMALTYPGANLGPSSYHGALAPANHWSVLYPLTTAFVCGFLNLVFVGPKTSELIRLRKAQEIKDGKKSIDPAPHSKEMLGLNKTFARVHGASALLNLVSLGASVWYGVWLSARL</sequence>
<feature type="domain" description="TMEM205-like" evidence="6">
    <location>
        <begin position="17"/>
        <end position="122"/>
    </location>
</feature>
<evidence type="ECO:0000256" key="3">
    <source>
        <dbReference type="ARBA" id="ARBA00022989"/>
    </source>
</evidence>
<feature type="transmembrane region" description="Helical" evidence="5">
    <location>
        <begin position="56"/>
        <end position="74"/>
    </location>
</feature>
<evidence type="ECO:0000256" key="1">
    <source>
        <dbReference type="ARBA" id="ARBA00004370"/>
    </source>
</evidence>
<protein>
    <recommendedName>
        <fullName evidence="6">TMEM205-like domain-containing protein</fullName>
    </recommendedName>
</protein>
<evidence type="ECO:0000259" key="6">
    <source>
        <dbReference type="Pfam" id="PF13664"/>
    </source>
</evidence>
<comment type="subcellular location">
    <subcellularLocation>
        <location evidence="1">Membrane</location>
    </subcellularLocation>
</comment>
<dbReference type="OrthoDB" id="1641132at2759"/>
<evidence type="ECO:0000256" key="2">
    <source>
        <dbReference type="ARBA" id="ARBA00022692"/>
    </source>
</evidence>
<dbReference type="Pfam" id="PF13664">
    <property type="entry name" value="DUF4149"/>
    <property type="match status" value="1"/>
</dbReference>
<dbReference type="eggNOG" id="KOG2886">
    <property type="taxonomic scope" value="Eukaryota"/>
</dbReference>
<proteinExistence type="predicted"/>
<gene>
    <name evidence="7" type="ORF">VC83_05265</name>
</gene>
<keyword evidence="4 5" id="KW-0472">Membrane</keyword>
<dbReference type="GeneID" id="36288331"/>
<dbReference type="InterPro" id="IPR053009">
    <property type="entry name" value="Xanthocillin_Biosynth-Assoc"/>
</dbReference>
<dbReference type="EMBL" id="KV441398">
    <property type="protein sequence ID" value="OAF57924.1"/>
    <property type="molecule type" value="Genomic_DNA"/>
</dbReference>
<dbReference type="VEuPathDB" id="FungiDB:GMDG_00292"/>
<evidence type="ECO:0000313" key="7">
    <source>
        <dbReference type="EMBL" id="OAF57924.1"/>
    </source>
</evidence>
<evidence type="ECO:0000256" key="5">
    <source>
        <dbReference type="SAM" id="Phobius"/>
    </source>
</evidence>
<keyword evidence="2 5" id="KW-0812">Transmembrane</keyword>
<dbReference type="GO" id="GO:0016020">
    <property type="term" value="C:membrane"/>
    <property type="evidence" value="ECO:0007669"/>
    <property type="project" value="UniProtKB-SubCell"/>
</dbReference>
<accession>A0A177AA03</accession>